<dbReference type="EMBL" id="ML742260">
    <property type="protein sequence ID" value="KAE8146463.1"/>
    <property type="molecule type" value="Genomic_DNA"/>
</dbReference>
<dbReference type="Gene3D" id="1.20.5.170">
    <property type="match status" value="1"/>
</dbReference>
<dbReference type="SUPFAM" id="SSF57959">
    <property type="entry name" value="Leucine zipper domain"/>
    <property type="match status" value="1"/>
</dbReference>
<dbReference type="CDD" id="cd14688">
    <property type="entry name" value="bZIP_YAP"/>
    <property type="match status" value="1"/>
</dbReference>
<protein>
    <recommendedName>
        <fullName evidence="4">BZIP domain-containing protein</fullName>
    </recommendedName>
</protein>
<gene>
    <name evidence="2" type="ORF">BDV25DRAFT_49704</name>
</gene>
<proteinExistence type="predicted"/>
<feature type="compositionally biased region" description="Polar residues" evidence="1">
    <location>
        <begin position="1"/>
        <end position="12"/>
    </location>
</feature>
<dbReference type="PANTHER" id="PTHR40618">
    <property type="entry name" value="B-ZIP TRANSCRIPTION FACTOR (EUROFUNG)-RELATED"/>
    <property type="match status" value="1"/>
</dbReference>
<reference evidence="2 3" key="1">
    <citation type="submission" date="2019-04" db="EMBL/GenBank/DDBJ databases">
        <title>Friends and foes A comparative genomics study of 23 Aspergillus species from section Flavi.</title>
        <authorList>
            <consortium name="DOE Joint Genome Institute"/>
            <person name="Kjaerbolling I."/>
            <person name="Vesth T."/>
            <person name="Frisvad J.C."/>
            <person name="Nybo J.L."/>
            <person name="Theobald S."/>
            <person name="Kildgaard S."/>
            <person name="Isbrandt T."/>
            <person name="Kuo A."/>
            <person name="Sato A."/>
            <person name="Lyhne E.K."/>
            <person name="Kogle M.E."/>
            <person name="Wiebenga A."/>
            <person name="Kun R.S."/>
            <person name="Lubbers R.J."/>
            <person name="Makela M.R."/>
            <person name="Barry K."/>
            <person name="Chovatia M."/>
            <person name="Clum A."/>
            <person name="Daum C."/>
            <person name="Haridas S."/>
            <person name="He G."/>
            <person name="LaButti K."/>
            <person name="Lipzen A."/>
            <person name="Mondo S."/>
            <person name="Riley R."/>
            <person name="Salamov A."/>
            <person name="Simmons B.A."/>
            <person name="Magnuson J.K."/>
            <person name="Henrissat B."/>
            <person name="Mortensen U.H."/>
            <person name="Larsen T.O."/>
            <person name="Devries R.P."/>
            <person name="Grigoriev I.V."/>
            <person name="Machida M."/>
            <person name="Baker S.E."/>
            <person name="Andersen M.R."/>
        </authorList>
    </citation>
    <scope>NUCLEOTIDE SEQUENCE [LARGE SCALE GENOMIC DNA]</scope>
    <source>
        <strain evidence="2 3">IBT 18842</strain>
    </source>
</reference>
<evidence type="ECO:0000313" key="3">
    <source>
        <dbReference type="Proteomes" id="UP000325780"/>
    </source>
</evidence>
<organism evidence="2 3">
    <name type="scientific">Aspergillus avenaceus</name>
    <dbReference type="NCBI Taxonomy" id="36643"/>
    <lineage>
        <taxon>Eukaryota</taxon>
        <taxon>Fungi</taxon>
        <taxon>Dikarya</taxon>
        <taxon>Ascomycota</taxon>
        <taxon>Pezizomycotina</taxon>
        <taxon>Eurotiomycetes</taxon>
        <taxon>Eurotiomycetidae</taxon>
        <taxon>Eurotiales</taxon>
        <taxon>Aspergillaceae</taxon>
        <taxon>Aspergillus</taxon>
        <taxon>Aspergillus subgen. Circumdati</taxon>
    </lineage>
</organism>
<evidence type="ECO:0008006" key="4">
    <source>
        <dbReference type="Google" id="ProtNLM"/>
    </source>
</evidence>
<sequence>MPTTQHNSFQEPSKNRGRPRRPPSVTPDTVRRKQLREAQRTYRARQQELLSSLRSRVSQYEDVIDQLWRVTDSFNDQVIKPGAEMSQPQLLSAMKLLRDQISFQLKRANRQETPEEEGSDTTPQCSSQPKDYNMPAPDDTASARNTTTWTKEKAFSSNFWRMFLGSSNGILPPVNFGSRELNPRAHTLAPTPRAIKYTTTSFSQKLYRACAENGCRYLTSDNVADEDMWPQFGLLLQRVPREQIRLYFEQVIRTNPCNPVVDSRFPYLSFGGAGMHYSVNVQGLQSQNLLPFYETNGVEKIPSDEQWFDVNDVQGYLTEKGIITGSHLSIGSSRDHADGIYGTRSIDAISTSQDASSDQVMVLDEVPFIDTLSRLCICLGCVAGFRRSDVETLIWQNVRWMPA</sequence>
<keyword evidence="3" id="KW-1185">Reference proteome</keyword>
<dbReference type="OrthoDB" id="3555317at2759"/>
<feature type="compositionally biased region" description="Basic and acidic residues" evidence="1">
    <location>
        <begin position="29"/>
        <end position="40"/>
    </location>
</feature>
<dbReference type="Proteomes" id="UP000325780">
    <property type="component" value="Unassembled WGS sequence"/>
</dbReference>
<feature type="compositionally biased region" description="Polar residues" evidence="1">
    <location>
        <begin position="120"/>
        <end position="130"/>
    </location>
</feature>
<name>A0A5N6TJD3_ASPAV</name>
<feature type="region of interest" description="Disordered" evidence="1">
    <location>
        <begin position="108"/>
        <end position="148"/>
    </location>
</feature>
<dbReference type="GO" id="GO:0003700">
    <property type="term" value="F:DNA-binding transcription factor activity"/>
    <property type="evidence" value="ECO:0007669"/>
    <property type="project" value="InterPro"/>
</dbReference>
<accession>A0A5N6TJD3</accession>
<dbReference type="InterPro" id="IPR046347">
    <property type="entry name" value="bZIP_sf"/>
</dbReference>
<evidence type="ECO:0000256" key="1">
    <source>
        <dbReference type="SAM" id="MobiDB-lite"/>
    </source>
</evidence>
<evidence type="ECO:0000313" key="2">
    <source>
        <dbReference type="EMBL" id="KAE8146463.1"/>
    </source>
</evidence>
<feature type="region of interest" description="Disordered" evidence="1">
    <location>
        <begin position="1"/>
        <end position="43"/>
    </location>
</feature>
<dbReference type="PANTHER" id="PTHR40618:SF1">
    <property type="entry name" value="B-ZIP TRANSCRIPTION FACTOR (EUROFUNG)"/>
    <property type="match status" value="1"/>
</dbReference>
<dbReference type="AlphaFoldDB" id="A0A5N6TJD3"/>